<dbReference type="Proteomes" id="UP001172159">
    <property type="component" value="Unassembled WGS sequence"/>
</dbReference>
<keyword evidence="2" id="KW-1185">Reference proteome</keyword>
<comment type="caution">
    <text evidence="1">The sequence shown here is derived from an EMBL/GenBank/DDBJ whole genome shotgun (WGS) entry which is preliminary data.</text>
</comment>
<organism evidence="1 2">
    <name type="scientific">Apiosordaria backusii</name>
    <dbReference type="NCBI Taxonomy" id="314023"/>
    <lineage>
        <taxon>Eukaryota</taxon>
        <taxon>Fungi</taxon>
        <taxon>Dikarya</taxon>
        <taxon>Ascomycota</taxon>
        <taxon>Pezizomycotina</taxon>
        <taxon>Sordariomycetes</taxon>
        <taxon>Sordariomycetidae</taxon>
        <taxon>Sordariales</taxon>
        <taxon>Lasiosphaeriaceae</taxon>
        <taxon>Apiosordaria</taxon>
    </lineage>
</organism>
<reference evidence="1" key="1">
    <citation type="submission" date="2023-06" db="EMBL/GenBank/DDBJ databases">
        <title>Genome-scale phylogeny and comparative genomics of the fungal order Sordariales.</title>
        <authorList>
            <consortium name="Lawrence Berkeley National Laboratory"/>
            <person name="Hensen N."/>
            <person name="Bonometti L."/>
            <person name="Westerberg I."/>
            <person name="Brannstrom I.O."/>
            <person name="Guillou S."/>
            <person name="Cros-Aarteil S."/>
            <person name="Calhoun S."/>
            <person name="Haridas S."/>
            <person name="Kuo A."/>
            <person name="Mondo S."/>
            <person name="Pangilinan J."/>
            <person name="Riley R."/>
            <person name="Labutti K."/>
            <person name="Andreopoulos B."/>
            <person name="Lipzen A."/>
            <person name="Chen C."/>
            <person name="Yanf M."/>
            <person name="Daum C."/>
            <person name="Ng V."/>
            <person name="Clum A."/>
            <person name="Steindorff A."/>
            <person name="Ohm R."/>
            <person name="Martin F."/>
            <person name="Silar P."/>
            <person name="Natvig D."/>
            <person name="Lalanne C."/>
            <person name="Gautier V."/>
            <person name="Ament-Velasquez S.L."/>
            <person name="Kruys A."/>
            <person name="Hutchinson M.I."/>
            <person name="Powell A.J."/>
            <person name="Barry K."/>
            <person name="Miller A.N."/>
            <person name="Grigoriev I.V."/>
            <person name="Debuchy R."/>
            <person name="Gladieux P."/>
            <person name="Thoren M.H."/>
            <person name="Johannesson H."/>
        </authorList>
    </citation>
    <scope>NUCLEOTIDE SEQUENCE</scope>
    <source>
        <strain evidence="1">CBS 540.89</strain>
    </source>
</reference>
<sequence length="359" mass="39055">MSVLLEEHSRRWPEYHSRLIEVELGLLEKSRWAGPDSAAIVSQNPLKDKQTFTMGMDKCWFILPHSDVPPPTIPSSGIGHLTGPLCPGHLIPSPSRLDSVMNSTSGPLPIPPDMHIHLSTSTNFTWTRHMGRAFHHSAGASVPILAAAGLPVTAEAGAGISHGRFRSERWDFEKLETYTMWPTRAYLEDTLEDDEDVRNWVNRKKIKGLGSWEVYMITGVKVGRGAKMTVVEGKVSGGEGKGGLGLSGLAEGHLASGTSSHKGTAVSQENMKDFVWAVRLEKVAKGMFDSRWTPSRFYSQGAAFRMAASPPLDPSQALKGVGLSAEQVDLLGMDNFAVCVEETDPAEGLGRGEEDWVAL</sequence>
<accession>A0AA40DF58</accession>
<evidence type="ECO:0000313" key="2">
    <source>
        <dbReference type="Proteomes" id="UP001172159"/>
    </source>
</evidence>
<dbReference type="EMBL" id="JAUKTV010000031">
    <property type="protein sequence ID" value="KAK0701179.1"/>
    <property type="molecule type" value="Genomic_DNA"/>
</dbReference>
<dbReference type="AlphaFoldDB" id="A0AA40DF58"/>
<name>A0AA40DF58_9PEZI</name>
<proteinExistence type="predicted"/>
<protein>
    <submittedName>
        <fullName evidence="1">Uncharacterized protein</fullName>
    </submittedName>
</protein>
<gene>
    <name evidence="1" type="ORF">B0T21DRAFT_353816</name>
</gene>
<evidence type="ECO:0000313" key="1">
    <source>
        <dbReference type="EMBL" id="KAK0701179.1"/>
    </source>
</evidence>